<evidence type="ECO:0000256" key="1">
    <source>
        <dbReference type="ARBA" id="ARBA00011900"/>
    </source>
</evidence>
<dbReference type="GO" id="GO:0009307">
    <property type="term" value="P:DNA restriction-modification system"/>
    <property type="evidence" value="ECO:0007669"/>
    <property type="project" value="InterPro"/>
</dbReference>
<evidence type="ECO:0000256" key="4">
    <source>
        <dbReference type="ARBA" id="ARBA00022691"/>
    </source>
</evidence>
<proteinExistence type="predicted"/>
<dbReference type="EMBL" id="CP038033">
    <property type="protein sequence ID" value="QBQ53081.1"/>
    <property type="molecule type" value="Genomic_DNA"/>
</dbReference>
<dbReference type="KEGG" id="nwr:E3U44_00085"/>
<dbReference type="GO" id="GO:0032259">
    <property type="term" value="P:methylation"/>
    <property type="evidence" value="ECO:0007669"/>
    <property type="project" value="UniProtKB-KW"/>
</dbReference>
<dbReference type="EC" id="2.1.1.72" evidence="1"/>
<evidence type="ECO:0000256" key="5">
    <source>
        <dbReference type="ARBA" id="ARBA00047942"/>
    </source>
</evidence>
<sequence length="405" mass="47993">MSLGQPDLFEVFGLGDSRSRPSYGNYILKERFSPLLKWPGGKTAELSLILPRMPQRIGRFFEPFVGGGAVFFSLSSKVPAYLNDFCTDLIAFYRQVATSNEDFYSMLEAINRYWKNIEEVTVCYSGDLIRIYLQYKHNYLNNHDLKNRLVEFIIQNSEEFNSIFSNAFNYDIQHLIGEIESNLFNKMQRMKKLEAKQGELSQKDLQSNLEGAIKSAFYMHMRYLYNYPCKHNISEAKFAAIFFFIREYAYAAMFRFNKSGQFNVPYGGISYNRKDIKLKVNRLRQRSLLEKLEKAVFENMDFEEFLEKFRPKKGDFIFLDPPYDTDFSDYDKNIFDKSDQKRLANYLINHCQANFMLVIKATDFIISLYEKKDLNIQAFDKKYMWTIKERNIRETKHLMITNYKL</sequence>
<name>A0A4P7C3J8_9GAMM</name>
<organism evidence="8 9">
    <name type="scientific">Nitrosococcus wardiae</name>
    <dbReference type="NCBI Taxonomy" id="1814290"/>
    <lineage>
        <taxon>Bacteria</taxon>
        <taxon>Pseudomonadati</taxon>
        <taxon>Pseudomonadota</taxon>
        <taxon>Gammaproteobacteria</taxon>
        <taxon>Chromatiales</taxon>
        <taxon>Chromatiaceae</taxon>
        <taxon>Nitrosococcus</taxon>
    </lineage>
</organism>
<dbReference type="GO" id="GO:1904047">
    <property type="term" value="F:S-adenosyl-L-methionine binding"/>
    <property type="evidence" value="ECO:0007669"/>
    <property type="project" value="TreeGrafter"/>
</dbReference>
<dbReference type="InterPro" id="IPR002052">
    <property type="entry name" value="DNA_methylase_N6_adenine_CS"/>
</dbReference>
<dbReference type="REBASE" id="309696">
    <property type="entry name" value="M.NwaD1FHSORF19045P"/>
</dbReference>
<dbReference type="SUPFAM" id="SSF53335">
    <property type="entry name" value="S-adenosyl-L-methionine-dependent methyltransferases"/>
    <property type="match status" value="1"/>
</dbReference>
<evidence type="ECO:0000313" key="6">
    <source>
        <dbReference type="EMBL" id="QBQ53081.1"/>
    </source>
</evidence>
<dbReference type="InterPro" id="IPR012327">
    <property type="entry name" value="MeTrfase_D12"/>
</dbReference>
<protein>
    <recommendedName>
        <fullName evidence="1">site-specific DNA-methyltransferase (adenine-specific)</fullName>
        <ecNumber evidence="1">2.1.1.72</ecNumber>
    </recommendedName>
</protein>
<dbReference type="PROSITE" id="PS00092">
    <property type="entry name" value="N6_MTASE"/>
    <property type="match status" value="1"/>
</dbReference>
<dbReference type="REBASE" id="309697">
    <property type="entry name" value="M.NwaD1FHSORF19135P"/>
</dbReference>
<dbReference type="GO" id="GO:0009007">
    <property type="term" value="F:site-specific DNA-methyltransferase (adenine-specific) activity"/>
    <property type="evidence" value="ECO:0007669"/>
    <property type="project" value="UniProtKB-EC"/>
</dbReference>
<dbReference type="PANTHER" id="PTHR30481">
    <property type="entry name" value="DNA ADENINE METHYLASE"/>
    <property type="match status" value="1"/>
</dbReference>
<keyword evidence="2 8" id="KW-0489">Methyltransferase</keyword>
<dbReference type="Pfam" id="PF02086">
    <property type="entry name" value="MethyltransfD12"/>
    <property type="match status" value="1"/>
</dbReference>
<dbReference type="PANTHER" id="PTHR30481:SF3">
    <property type="entry name" value="DNA ADENINE METHYLASE"/>
    <property type="match status" value="1"/>
</dbReference>
<dbReference type="EMBL" id="CP038033">
    <property type="protein sequence ID" value="QBQ56361.1"/>
    <property type="molecule type" value="Genomic_DNA"/>
</dbReference>
<comment type="catalytic activity">
    <reaction evidence="5">
        <text>a 2'-deoxyadenosine in DNA + S-adenosyl-L-methionine = an N(6)-methyl-2'-deoxyadenosine in DNA + S-adenosyl-L-homocysteine + H(+)</text>
        <dbReference type="Rhea" id="RHEA:15197"/>
        <dbReference type="Rhea" id="RHEA-COMP:12418"/>
        <dbReference type="Rhea" id="RHEA-COMP:12419"/>
        <dbReference type="ChEBI" id="CHEBI:15378"/>
        <dbReference type="ChEBI" id="CHEBI:57856"/>
        <dbReference type="ChEBI" id="CHEBI:59789"/>
        <dbReference type="ChEBI" id="CHEBI:90615"/>
        <dbReference type="ChEBI" id="CHEBI:90616"/>
        <dbReference type="EC" id="2.1.1.72"/>
    </reaction>
</comment>
<dbReference type="GO" id="GO:0006298">
    <property type="term" value="P:mismatch repair"/>
    <property type="evidence" value="ECO:0007669"/>
    <property type="project" value="TreeGrafter"/>
</dbReference>
<dbReference type="AlphaFoldDB" id="A0A4P7C3J8"/>
<accession>A0A4P7C3J8</accession>
<dbReference type="KEGG" id="nwr:E3U44_19135"/>
<evidence type="ECO:0000256" key="3">
    <source>
        <dbReference type="ARBA" id="ARBA00022679"/>
    </source>
</evidence>
<dbReference type="GO" id="GO:0043565">
    <property type="term" value="F:sequence-specific DNA binding"/>
    <property type="evidence" value="ECO:0007669"/>
    <property type="project" value="TreeGrafter"/>
</dbReference>
<keyword evidence="4" id="KW-0949">S-adenosyl-L-methionine</keyword>
<evidence type="ECO:0000313" key="9">
    <source>
        <dbReference type="Proteomes" id="UP000294325"/>
    </source>
</evidence>
<dbReference type="EMBL" id="CP038033">
    <property type="protein sequence ID" value="QBQ56379.1"/>
    <property type="molecule type" value="Genomic_DNA"/>
</dbReference>
<dbReference type="PRINTS" id="PR00505">
    <property type="entry name" value="D12N6MTFRASE"/>
</dbReference>
<keyword evidence="3" id="KW-0808">Transferase</keyword>
<evidence type="ECO:0000313" key="8">
    <source>
        <dbReference type="EMBL" id="QBQ56379.1"/>
    </source>
</evidence>
<dbReference type="InterPro" id="IPR029063">
    <property type="entry name" value="SAM-dependent_MTases_sf"/>
</dbReference>
<evidence type="ECO:0000313" key="7">
    <source>
        <dbReference type="EMBL" id="QBQ56361.1"/>
    </source>
</evidence>
<dbReference type="RefSeq" id="WP_134356099.1">
    <property type="nucleotide sequence ID" value="NZ_CP038033.1"/>
</dbReference>
<keyword evidence="9" id="KW-1185">Reference proteome</keyword>
<evidence type="ECO:0000256" key="2">
    <source>
        <dbReference type="ARBA" id="ARBA00022603"/>
    </source>
</evidence>
<dbReference type="Gene3D" id="3.40.50.150">
    <property type="entry name" value="Vaccinia Virus protein VP39"/>
    <property type="match status" value="2"/>
</dbReference>
<dbReference type="OrthoDB" id="9805629at2"/>
<dbReference type="REBASE" id="309695">
    <property type="entry name" value="M.NwaD1FHSORF85P"/>
</dbReference>
<dbReference type="Proteomes" id="UP000294325">
    <property type="component" value="Chromosome"/>
</dbReference>
<gene>
    <name evidence="6" type="ORF">E3U44_00085</name>
    <name evidence="7" type="ORF">E3U44_19045</name>
    <name evidence="8" type="ORF">E3U44_19135</name>
</gene>
<dbReference type="KEGG" id="nwr:E3U44_19045"/>
<reference evidence="8 9" key="1">
    <citation type="submission" date="2019-03" db="EMBL/GenBank/DDBJ databases">
        <title>The genome sequence of Nitrosococcus wardiae strain D1FHST reveals the archetypal metabolic capacity of ammonia-oxidizing Gammaproteobacteria.</title>
        <authorList>
            <person name="Wang L."/>
            <person name="Lim C.K."/>
            <person name="Hanson T.E."/>
            <person name="Dang H."/>
            <person name="Klotz M.G."/>
        </authorList>
    </citation>
    <scope>NUCLEOTIDE SEQUENCE [LARGE SCALE GENOMIC DNA]</scope>
    <source>
        <strain evidence="8 9">D1FHS</strain>
    </source>
</reference>